<reference evidence="1" key="2">
    <citation type="journal article" date="2015" name="Data Brief">
        <title>Shoot transcriptome of the giant reed, Arundo donax.</title>
        <authorList>
            <person name="Barrero R.A."/>
            <person name="Guerrero F.D."/>
            <person name="Moolhuijzen P."/>
            <person name="Goolsby J.A."/>
            <person name="Tidwell J."/>
            <person name="Bellgard S.E."/>
            <person name="Bellgard M.I."/>
        </authorList>
    </citation>
    <scope>NUCLEOTIDE SEQUENCE</scope>
    <source>
        <tissue evidence="1">Shoot tissue taken approximately 20 cm above the soil surface</tissue>
    </source>
</reference>
<protein>
    <submittedName>
        <fullName evidence="1">Uncharacterized protein</fullName>
    </submittedName>
</protein>
<evidence type="ECO:0000313" key="1">
    <source>
        <dbReference type="EMBL" id="JAD80225.1"/>
    </source>
</evidence>
<proteinExistence type="predicted"/>
<accession>A0A0A9D3K4</accession>
<sequence length="102" mass="11204">MYVCMYRSVSLPQSSVPSTNPLQSRFLFSTWHHFLLFDLLQITPSGSVNIGNGIFGGGMCKLMVSIWVSSALRKPSRAVACCRTARTLHPRLLTLAYGLGAL</sequence>
<reference evidence="1" key="1">
    <citation type="submission" date="2014-09" db="EMBL/GenBank/DDBJ databases">
        <authorList>
            <person name="Magalhaes I.L.F."/>
            <person name="Oliveira U."/>
            <person name="Santos F.R."/>
            <person name="Vidigal T.H.D.A."/>
            <person name="Brescovit A.D."/>
            <person name="Santos A.J."/>
        </authorList>
    </citation>
    <scope>NUCLEOTIDE SEQUENCE</scope>
    <source>
        <tissue evidence="1">Shoot tissue taken approximately 20 cm above the soil surface</tissue>
    </source>
</reference>
<dbReference type="EMBL" id="GBRH01217670">
    <property type="protein sequence ID" value="JAD80225.1"/>
    <property type="molecule type" value="Transcribed_RNA"/>
</dbReference>
<dbReference type="AlphaFoldDB" id="A0A0A9D3K4"/>
<organism evidence="1">
    <name type="scientific">Arundo donax</name>
    <name type="common">Giant reed</name>
    <name type="synonym">Donax arundinaceus</name>
    <dbReference type="NCBI Taxonomy" id="35708"/>
    <lineage>
        <taxon>Eukaryota</taxon>
        <taxon>Viridiplantae</taxon>
        <taxon>Streptophyta</taxon>
        <taxon>Embryophyta</taxon>
        <taxon>Tracheophyta</taxon>
        <taxon>Spermatophyta</taxon>
        <taxon>Magnoliopsida</taxon>
        <taxon>Liliopsida</taxon>
        <taxon>Poales</taxon>
        <taxon>Poaceae</taxon>
        <taxon>PACMAD clade</taxon>
        <taxon>Arundinoideae</taxon>
        <taxon>Arundineae</taxon>
        <taxon>Arundo</taxon>
    </lineage>
</organism>
<name>A0A0A9D3K4_ARUDO</name>